<organism evidence="1 2">
    <name type="scientific">Aureimonas endophytica</name>
    <dbReference type="NCBI Taxonomy" id="2027858"/>
    <lineage>
        <taxon>Bacteria</taxon>
        <taxon>Pseudomonadati</taxon>
        <taxon>Pseudomonadota</taxon>
        <taxon>Alphaproteobacteria</taxon>
        <taxon>Hyphomicrobiales</taxon>
        <taxon>Aurantimonadaceae</taxon>
        <taxon>Aureimonas</taxon>
    </lineage>
</organism>
<protein>
    <recommendedName>
        <fullName evidence="3">STAS domain-containing protein</fullName>
    </recommendedName>
</protein>
<sequence>MSVVVEDGRLRLADHCTVEEALPLLDALRETPTLVADLSDCLSLHSAVLQCLLAAGTRIAAPPADPLLAAHLMPLLGARGEAA</sequence>
<evidence type="ECO:0000313" key="2">
    <source>
        <dbReference type="Proteomes" id="UP000644699"/>
    </source>
</evidence>
<dbReference type="EMBL" id="BMIQ01000005">
    <property type="protein sequence ID" value="GGE12980.1"/>
    <property type="molecule type" value="Genomic_DNA"/>
</dbReference>
<keyword evidence="2" id="KW-1185">Reference proteome</keyword>
<dbReference type="AlphaFoldDB" id="A0A916ZV45"/>
<evidence type="ECO:0008006" key="3">
    <source>
        <dbReference type="Google" id="ProtNLM"/>
    </source>
</evidence>
<dbReference type="Proteomes" id="UP000644699">
    <property type="component" value="Unassembled WGS sequence"/>
</dbReference>
<reference evidence="1" key="2">
    <citation type="submission" date="2020-09" db="EMBL/GenBank/DDBJ databases">
        <authorList>
            <person name="Sun Q."/>
            <person name="Zhou Y."/>
        </authorList>
    </citation>
    <scope>NUCLEOTIDE SEQUENCE</scope>
    <source>
        <strain evidence="1">CGMCC 1.15367</strain>
    </source>
</reference>
<comment type="caution">
    <text evidence="1">The sequence shown here is derived from an EMBL/GenBank/DDBJ whole genome shotgun (WGS) entry which is preliminary data.</text>
</comment>
<evidence type="ECO:0000313" key="1">
    <source>
        <dbReference type="EMBL" id="GGE12980.1"/>
    </source>
</evidence>
<accession>A0A916ZV45</accession>
<gene>
    <name evidence="1" type="ORF">GCM10011390_35110</name>
</gene>
<reference evidence="1" key="1">
    <citation type="journal article" date="2014" name="Int. J. Syst. Evol. Microbiol.">
        <title>Complete genome sequence of Corynebacterium casei LMG S-19264T (=DSM 44701T), isolated from a smear-ripened cheese.</title>
        <authorList>
            <consortium name="US DOE Joint Genome Institute (JGI-PGF)"/>
            <person name="Walter F."/>
            <person name="Albersmeier A."/>
            <person name="Kalinowski J."/>
            <person name="Ruckert C."/>
        </authorList>
    </citation>
    <scope>NUCLEOTIDE SEQUENCE</scope>
    <source>
        <strain evidence="1">CGMCC 1.15367</strain>
    </source>
</reference>
<dbReference type="RefSeq" id="WP_188910758.1">
    <property type="nucleotide sequence ID" value="NZ_BMIQ01000005.1"/>
</dbReference>
<proteinExistence type="predicted"/>
<name>A0A916ZV45_9HYPH</name>